<dbReference type="GO" id="GO:0016787">
    <property type="term" value="F:hydrolase activity"/>
    <property type="evidence" value="ECO:0007669"/>
    <property type="project" value="UniProtKB-KW"/>
</dbReference>
<comment type="caution">
    <text evidence="6">The sequence shown here is derived from an EMBL/GenBank/DDBJ whole genome shotgun (WGS) entry which is preliminary data.</text>
</comment>
<feature type="domain" description="Peptidase S33 tripeptidyl aminopeptidase-like C-terminal" evidence="5">
    <location>
        <begin position="400"/>
        <end position="489"/>
    </location>
</feature>
<dbReference type="AlphaFoldDB" id="A0A9W4JXD1"/>
<evidence type="ECO:0000259" key="4">
    <source>
        <dbReference type="Pfam" id="PF00561"/>
    </source>
</evidence>
<dbReference type="Pfam" id="PF00561">
    <property type="entry name" value="Abhydrolase_1"/>
    <property type="match status" value="1"/>
</dbReference>
<proteinExistence type="inferred from homology"/>
<dbReference type="Pfam" id="PF08386">
    <property type="entry name" value="Abhydrolase_4"/>
    <property type="match status" value="1"/>
</dbReference>
<dbReference type="PANTHER" id="PTHR43248:SF30">
    <property type="entry name" value="AB HYDROLASE-1 DOMAIN-CONTAINING PROTEIN"/>
    <property type="match status" value="1"/>
</dbReference>
<dbReference type="InterPro" id="IPR000073">
    <property type="entry name" value="AB_hydrolase_1"/>
</dbReference>
<evidence type="ECO:0000256" key="3">
    <source>
        <dbReference type="SAM" id="SignalP"/>
    </source>
</evidence>
<dbReference type="EMBL" id="CAJVPD010000292">
    <property type="protein sequence ID" value="CAG8425429.1"/>
    <property type="molecule type" value="Genomic_DNA"/>
</dbReference>
<evidence type="ECO:0000256" key="2">
    <source>
        <dbReference type="ARBA" id="ARBA00022801"/>
    </source>
</evidence>
<dbReference type="SUPFAM" id="SSF53474">
    <property type="entry name" value="alpha/beta-Hydrolases"/>
    <property type="match status" value="1"/>
</dbReference>
<gene>
    <name evidence="6" type="ORF">PSALAMII_LOCUS10197</name>
</gene>
<evidence type="ECO:0000313" key="7">
    <source>
        <dbReference type="Proteomes" id="UP001152592"/>
    </source>
</evidence>
<sequence>MLYLEMLSQFLVTSAILAIAEARAISNSSSFTSIKWSNCTAPLSKPGFDCGTLEVPIDWDHPHGEKVQLGMLRHKASKPAQRVGSLLFNPGGPGDTATTYVAFASELFGQDVANRFDIIGLDPRGVGLSSPIHCDPDIYNEQVSYWPSNQTELDALVSKFHRLGESCFNMTGPLVKHMDSISVAKDMEAIRQALGDEKLNYIGLSYGTLIGQTYAELFPQNIRTMVFDGNMDHSTDPISYLTVKSFTYESELVQFAEWCSQSSSCPLNGTSADVLRVFDELVKQANKKPIPAPSCKANGCRESVTGADIQNNVNSQLFVKNSTLLGTWATLGQNLLEAKKGNATGLSTSIATSSKSDVFQSAVISCSDWYHPEASLADLKYKRDLARTMWPHVGTGDYGLNRCIGWPFPQVNKQRRAKIHGTPRILLVNSQFDPSCSYIWANGLQEQISNSTLLTRRGDGHTSYVLQGETWKAVNAYIVNLTIPADNTVVNS</sequence>
<dbReference type="InterPro" id="IPR029058">
    <property type="entry name" value="AB_hydrolase_fold"/>
</dbReference>
<comment type="similarity">
    <text evidence="1">Belongs to the peptidase S33 family.</text>
</comment>
<reference evidence="6" key="1">
    <citation type="submission" date="2021-07" db="EMBL/GenBank/DDBJ databases">
        <authorList>
            <person name="Branca A.L. A."/>
        </authorList>
    </citation>
    <scope>NUCLEOTIDE SEQUENCE</scope>
</reference>
<feature type="domain" description="AB hydrolase-1" evidence="4">
    <location>
        <begin position="86"/>
        <end position="284"/>
    </location>
</feature>
<evidence type="ECO:0000256" key="1">
    <source>
        <dbReference type="ARBA" id="ARBA00010088"/>
    </source>
</evidence>
<protein>
    <recommendedName>
        <fullName evidence="8">AB hydrolase-1 domain-containing protein</fullName>
    </recommendedName>
</protein>
<dbReference type="InterPro" id="IPR051601">
    <property type="entry name" value="Serine_prot/Carboxylest_S33"/>
</dbReference>
<name>A0A9W4JXD1_9EURO</name>
<organism evidence="6 7">
    <name type="scientific">Penicillium salamii</name>
    <dbReference type="NCBI Taxonomy" id="1612424"/>
    <lineage>
        <taxon>Eukaryota</taxon>
        <taxon>Fungi</taxon>
        <taxon>Dikarya</taxon>
        <taxon>Ascomycota</taxon>
        <taxon>Pezizomycotina</taxon>
        <taxon>Eurotiomycetes</taxon>
        <taxon>Eurotiomycetidae</taxon>
        <taxon>Eurotiales</taxon>
        <taxon>Aspergillaceae</taxon>
        <taxon>Penicillium</taxon>
    </lineage>
</organism>
<feature type="chain" id="PRO_5040782487" description="AB hydrolase-1 domain-containing protein" evidence="3">
    <location>
        <begin position="23"/>
        <end position="492"/>
    </location>
</feature>
<dbReference type="OrthoDB" id="67850at2759"/>
<dbReference type="Gene3D" id="3.40.50.1820">
    <property type="entry name" value="alpha/beta hydrolase"/>
    <property type="match status" value="1"/>
</dbReference>
<dbReference type="GO" id="GO:0072330">
    <property type="term" value="P:monocarboxylic acid biosynthetic process"/>
    <property type="evidence" value="ECO:0007669"/>
    <property type="project" value="UniProtKB-ARBA"/>
</dbReference>
<dbReference type="InterPro" id="IPR013595">
    <property type="entry name" value="Pept_S33_TAP-like_C"/>
</dbReference>
<evidence type="ECO:0000259" key="5">
    <source>
        <dbReference type="Pfam" id="PF08386"/>
    </source>
</evidence>
<dbReference type="PANTHER" id="PTHR43248">
    <property type="entry name" value="2-SUCCINYL-6-HYDROXY-2,4-CYCLOHEXADIENE-1-CARBOXYLATE SYNTHASE"/>
    <property type="match status" value="1"/>
</dbReference>
<feature type="signal peptide" evidence="3">
    <location>
        <begin position="1"/>
        <end position="22"/>
    </location>
</feature>
<dbReference type="GO" id="GO:0017000">
    <property type="term" value="P:antibiotic biosynthetic process"/>
    <property type="evidence" value="ECO:0007669"/>
    <property type="project" value="UniProtKB-ARBA"/>
</dbReference>
<keyword evidence="3" id="KW-0732">Signal</keyword>
<keyword evidence="2" id="KW-0378">Hydrolase</keyword>
<evidence type="ECO:0000313" key="6">
    <source>
        <dbReference type="EMBL" id="CAG8425429.1"/>
    </source>
</evidence>
<accession>A0A9W4JXD1</accession>
<dbReference type="Proteomes" id="UP001152592">
    <property type="component" value="Unassembled WGS sequence"/>
</dbReference>
<evidence type="ECO:0008006" key="8">
    <source>
        <dbReference type="Google" id="ProtNLM"/>
    </source>
</evidence>